<dbReference type="OrthoDB" id="3341590at2759"/>
<dbReference type="Gene3D" id="2.70.98.20">
    <property type="entry name" value="Copper amine oxidase, catalytic domain"/>
    <property type="match status" value="1"/>
</dbReference>
<gene>
    <name evidence="2" type="ORF">HMPREF1541_10573</name>
</gene>
<dbReference type="InParanoid" id="W2S8Q5"/>
<dbReference type="InterPro" id="IPR015798">
    <property type="entry name" value="Cu_amine_oxidase_C"/>
</dbReference>
<dbReference type="EMBL" id="KB822715">
    <property type="protein sequence ID" value="ETN44393.1"/>
    <property type="molecule type" value="Genomic_DNA"/>
</dbReference>
<dbReference type="GO" id="GO:0009308">
    <property type="term" value="P:amine metabolic process"/>
    <property type="evidence" value="ECO:0007669"/>
    <property type="project" value="InterPro"/>
</dbReference>
<reference evidence="2 3" key="1">
    <citation type="submission" date="2013-03" db="EMBL/GenBank/DDBJ databases">
        <title>The Genome Sequence of Phialophora europaea CBS 101466.</title>
        <authorList>
            <consortium name="The Broad Institute Genomics Platform"/>
            <person name="Cuomo C."/>
            <person name="de Hoog S."/>
            <person name="Gorbushina A."/>
            <person name="Walker B."/>
            <person name="Young S.K."/>
            <person name="Zeng Q."/>
            <person name="Gargeya S."/>
            <person name="Fitzgerald M."/>
            <person name="Haas B."/>
            <person name="Abouelleil A."/>
            <person name="Allen A.W."/>
            <person name="Alvarado L."/>
            <person name="Arachchi H.M."/>
            <person name="Berlin A.M."/>
            <person name="Chapman S.B."/>
            <person name="Gainer-Dewar J."/>
            <person name="Goldberg J."/>
            <person name="Griggs A."/>
            <person name="Gujja S."/>
            <person name="Hansen M."/>
            <person name="Howarth C."/>
            <person name="Imamovic A."/>
            <person name="Ireland A."/>
            <person name="Larimer J."/>
            <person name="McCowan C."/>
            <person name="Murphy C."/>
            <person name="Pearson M."/>
            <person name="Poon T.W."/>
            <person name="Priest M."/>
            <person name="Roberts A."/>
            <person name="Saif S."/>
            <person name="Shea T."/>
            <person name="Sisk P."/>
            <person name="Sykes S."/>
            <person name="Wortman J."/>
            <person name="Nusbaum C."/>
            <person name="Birren B."/>
        </authorList>
    </citation>
    <scope>NUCLEOTIDE SEQUENCE [LARGE SCALE GENOMIC DNA]</scope>
    <source>
        <strain evidence="2 3">CBS 101466</strain>
    </source>
</reference>
<feature type="domain" description="Copper amine oxidase catalytic" evidence="1">
    <location>
        <begin position="11"/>
        <end position="84"/>
    </location>
</feature>
<name>W2S8Q5_CYPE1</name>
<dbReference type="AlphaFoldDB" id="W2S8Q5"/>
<dbReference type="GO" id="GO:0048038">
    <property type="term" value="F:quinone binding"/>
    <property type="evidence" value="ECO:0007669"/>
    <property type="project" value="InterPro"/>
</dbReference>
<dbReference type="STRING" id="1220924.W2S8Q5"/>
<dbReference type="HOGENOM" id="CLU_1906655_0_0_1"/>
<dbReference type="Proteomes" id="UP000030752">
    <property type="component" value="Unassembled WGS sequence"/>
</dbReference>
<sequence length="133" mass="15025">MLYGAQTPNPGSTYLYSLTNINDPLVDFYDFFNGEDLQQKDLVLYLNFGMHHVPDTSDLSTTVFTNAQPGATIRPQNYFARDASRATKQQANIAEDGVVTFYGQKRAQGQVDLNKRETDLETIFKLTDESYLP</sequence>
<dbReference type="SUPFAM" id="SSF49998">
    <property type="entry name" value="Amine oxidase catalytic domain"/>
    <property type="match status" value="1"/>
</dbReference>
<evidence type="ECO:0000259" key="1">
    <source>
        <dbReference type="Pfam" id="PF01179"/>
    </source>
</evidence>
<organism evidence="2 3">
    <name type="scientific">Cyphellophora europaea (strain CBS 101466)</name>
    <name type="common">Phialophora europaea</name>
    <dbReference type="NCBI Taxonomy" id="1220924"/>
    <lineage>
        <taxon>Eukaryota</taxon>
        <taxon>Fungi</taxon>
        <taxon>Dikarya</taxon>
        <taxon>Ascomycota</taxon>
        <taxon>Pezizomycotina</taxon>
        <taxon>Eurotiomycetes</taxon>
        <taxon>Chaetothyriomycetidae</taxon>
        <taxon>Chaetothyriales</taxon>
        <taxon>Cyphellophoraceae</taxon>
        <taxon>Cyphellophora</taxon>
    </lineage>
</organism>
<keyword evidence="3" id="KW-1185">Reference proteome</keyword>
<dbReference type="GO" id="GO:0008131">
    <property type="term" value="F:primary methylamine oxidase activity"/>
    <property type="evidence" value="ECO:0007669"/>
    <property type="project" value="InterPro"/>
</dbReference>
<proteinExistence type="predicted"/>
<dbReference type="GO" id="GO:0005507">
    <property type="term" value="F:copper ion binding"/>
    <property type="evidence" value="ECO:0007669"/>
    <property type="project" value="InterPro"/>
</dbReference>
<dbReference type="VEuPathDB" id="FungiDB:HMPREF1541_10573"/>
<dbReference type="InterPro" id="IPR036460">
    <property type="entry name" value="Cu_amine_oxidase_C_sf"/>
</dbReference>
<evidence type="ECO:0000313" key="3">
    <source>
        <dbReference type="Proteomes" id="UP000030752"/>
    </source>
</evidence>
<evidence type="ECO:0000313" key="2">
    <source>
        <dbReference type="EMBL" id="ETN44393.1"/>
    </source>
</evidence>
<dbReference type="GeneID" id="19977912"/>
<protein>
    <recommendedName>
        <fullName evidence="1">Copper amine oxidase catalytic domain-containing protein</fullName>
    </recommendedName>
</protein>
<dbReference type="Pfam" id="PF01179">
    <property type="entry name" value="Cu_amine_oxid"/>
    <property type="match status" value="1"/>
</dbReference>
<dbReference type="RefSeq" id="XP_008713466.1">
    <property type="nucleotide sequence ID" value="XM_008715244.1"/>
</dbReference>
<accession>W2S8Q5</accession>